<feature type="compositionally biased region" description="Low complexity" evidence="3">
    <location>
        <begin position="56"/>
        <end position="71"/>
    </location>
</feature>
<proteinExistence type="predicted"/>
<evidence type="ECO:0000256" key="1">
    <source>
        <dbReference type="ARBA" id="ARBA00022741"/>
    </source>
</evidence>
<dbReference type="Pfam" id="PF00012">
    <property type="entry name" value="HSP70"/>
    <property type="match status" value="1"/>
</dbReference>
<keyword evidence="1" id="KW-0547">Nucleotide-binding</keyword>
<evidence type="ECO:0000313" key="4">
    <source>
        <dbReference type="EMBL" id="KAG2568287.1"/>
    </source>
</evidence>
<dbReference type="Gene3D" id="3.90.640.10">
    <property type="entry name" value="Actin, Chain A, domain 4"/>
    <property type="match status" value="1"/>
</dbReference>
<evidence type="ECO:0000256" key="2">
    <source>
        <dbReference type="ARBA" id="ARBA00022840"/>
    </source>
</evidence>
<organism evidence="4 5">
    <name type="scientific">Panicum virgatum</name>
    <name type="common">Blackwell switchgrass</name>
    <dbReference type="NCBI Taxonomy" id="38727"/>
    <lineage>
        <taxon>Eukaryota</taxon>
        <taxon>Viridiplantae</taxon>
        <taxon>Streptophyta</taxon>
        <taxon>Embryophyta</taxon>
        <taxon>Tracheophyta</taxon>
        <taxon>Spermatophyta</taxon>
        <taxon>Magnoliopsida</taxon>
        <taxon>Liliopsida</taxon>
        <taxon>Poales</taxon>
        <taxon>Poaceae</taxon>
        <taxon>PACMAD clade</taxon>
        <taxon>Panicoideae</taxon>
        <taxon>Panicodae</taxon>
        <taxon>Paniceae</taxon>
        <taxon>Panicinae</taxon>
        <taxon>Panicum</taxon>
        <taxon>Panicum sect. Hiantes</taxon>
    </lineage>
</organism>
<feature type="region of interest" description="Disordered" evidence="3">
    <location>
        <begin position="47"/>
        <end position="96"/>
    </location>
</feature>
<dbReference type="PANTHER" id="PTHR19375">
    <property type="entry name" value="HEAT SHOCK PROTEIN 70KDA"/>
    <property type="match status" value="1"/>
</dbReference>
<accession>A0A8T0Q088</accession>
<dbReference type="GO" id="GO:0005524">
    <property type="term" value="F:ATP binding"/>
    <property type="evidence" value="ECO:0007669"/>
    <property type="project" value="UniProtKB-KW"/>
</dbReference>
<dbReference type="Proteomes" id="UP000823388">
    <property type="component" value="Chromosome 7N"/>
</dbReference>
<keyword evidence="5" id="KW-1185">Reference proteome</keyword>
<evidence type="ECO:0000256" key="3">
    <source>
        <dbReference type="SAM" id="MobiDB-lite"/>
    </source>
</evidence>
<dbReference type="AlphaFoldDB" id="A0A8T0Q088"/>
<keyword evidence="2" id="KW-0067">ATP-binding</keyword>
<comment type="caution">
    <text evidence="4">The sequence shown here is derived from an EMBL/GenBank/DDBJ whole genome shotgun (WGS) entry which is preliminary data.</text>
</comment>
<sequence length="121" mass="13504">MPSRRTRRGSQHQVRVEIESLFDGVDFSEPLTRAKFEELNMDLFKKTLSRSDSSRRPSWTPSSRRPTSTRSLLVGSSTRFPKVPAAAPGAPRRRLGLGNMRLDAVARRAGASAGGLRRRAR</sequence>
<dbReference type="InterPro" id="IPR043129">
    <property type="entry name" value="ATPase_NBD"/>
</dbReference>
<gene>
    <name evidence="4" type="ORF">PVAP13_7NG011848</name>
</gene>
<dbReference type="SUPFAM" id="SSF53067">
    <property type="entry name" value="Actin-like ATPase domain"/>
    <property type="match status" value="1"/>
</dbReference>
<reference evidence="4" key="1">
    <citation type="submission" date="2020-05" db="EMBL/GenBank/DDBJ databases">
        <title>WGS assembly of Panicum virgatum.</title>
        <authorList>
            <person name="Lovell J.T."/>
            <person name="Jenkins J."/>
            <person name="Shu S."/>
            <person name="Juenger T.E."/>
            <person name="Schmutz J."/>
        </authorList>
    </citation>
    <scope>NUCLEOTIDE SEQUENCE</scope>
    <source>
        <strain evidence="4">AP13</strain>
    </source>
</reference>
<name>A0A8T0Q088_PANVG</name>
<dbReference type="Gene3D" id="3.30.420.40">
    <property type="match status" value="1"/>
</dbReference>
<dbReference type="GO" id="GO:0140662">
    <property type="term" value="F:ATP-dependent protein folding chaperone"/>
    <property type="evidence" value="ECO:0007669"/>
    <property type="project" value="InterPro"/>
</dbReference>
<evidence type="ECO:0000313" key="5">
    <source>
        <dbReference type="Proteomes" id="UP000823388"/>
    </source>
</evidence>
<protein>
    <submittedName>
        <fullName evidence="4">Uncharacterized protein</fullName>
    </submittedName>
</protein>
<dbReference type="EMBL" id="CM029050">
    <property type="protein sequence ID" value="KAG2568287.1"/>
    <property type="molecule type" value="Genomic_DNA"/>
</dbReference>
<dbReference type="InterPro" id="IPR013126">
    <property type="entry name" value="Hsp_70_fam"/>
</dbReference>